<name>A0ABU5TQP3_9CYAN</name>
<reference evidence="1 2" key="1">
    <citation type="submission" date="2023-12" db="EMBL/GenBank/DDBJ databases">
        <title>Baltic Sea Cyanobacteria.</title>
        <authorList>
            <person name="Delbaje E."/>
            <person name="Fewer D.P."/>
            <person name="Shishido T.K."/>
        </authorList>
    </citation>
    <scope>NUCLEOTIDE SEQUENCE [LARGE SCALE GENOMIC DNA]</scope>
    <source>
        <strain evidence="1 2">UHCC 0370</strain>
    </source>
</reference>
<gene>
    <name evidence="1" type="ORF">VB774_23800</name>
</gene>
<proteinExistence type="predicted"/>
<evidence type="ECO:0000313" key="2">
    <source>
        <dbReference type="Proteomes" id="UP001301388"/>
    </source>
</evidence>
<comment type="caution">
    <text evidence="1">The sequence shown here is derived from an EMBL/GenBank/DDBJ whole genome shotgun (WGS) entry which is preliminary data.</text>
</comment>
<protein>
    <submittedName>
        <fullName evidence="1">Uncharacterized protein</fullName>
    </submittedName>
</protein>
<accession>A0ABU5TQP3</accession>
<sequence length="176" mass="20006">MMTNYRPPKRWLYPIGKLSKLAAVIALAAFAYIPTSAKAETYINNRTCPADFPSLSKALAKDLPDYLNRVYSRLRIKREVMTISQPELEPLPLAPDQASDRLPQQIFLSILERQSGRTETSQRAYWLFLVPTSNGWRLAIAFMRVGQAPPVDVSDAAISDAANKWLRDYCDPRYKL</sequence>
<dbReference type="EMBL" id="JAYGIE010000146">
    <property type="protein sequence ID" value="MEA5480670.1"/>
    <property type="molecule type" value="Genomic_DNA"/>
</dbReference>
<evidence type="ECO:0000313" key="1">
    <source>
        <dbReference type="EMBL" id="MEA5480670.1"/>
    </source>
</evidence>
<keyword evidence="2" id="KW-1185">Reference proteome</keyword>
<dbReference type="Proteomes" id="UP001301388">
    <property type="component" value="Unassembled WGS sequence"/>
</dbReference>
<dbReference type="RefSeq" id="WP_323263619.1">
    <property type="nucleotide sequence ID" value="NZ_JAYGIE010000146.1"/>
</dbReference>
<organism evidence="1 2">
    <name type="scientific">Pseudanabaena galeata UHCC 0370</name>
    <dbReference type="NCBI Taxonomy" id="3110310"/>
    <lineage>
        <taxon>Bacteria</taxon>
        <taxon>Bacillati</taxon>
        <taxon>Cyanobacteriota</taxon>
        <taxon>Cyanophyceae</taxon>
        <taxon>Pseudanabaenales</taxon>
        <taxon>Pseudanabaenaceae</taxon>
        <taxon>Pseudanabaena</taxon>
    </lineage>
</organism>